<proteinExistence type="predicted"/>
<protein>
    <submittedName>
        <fullName evidence="1">OsmC family protein</fullName>
    </submittedName>
</protein>
<gene>
    <name evidence="1" type="ORF">WJU16_20380</name>
</gene>
<dbReference type="InterPro" id="IPR036102">
    <property type="entry name" value="OsmC/Ohrsf"/>
</dbReference>
<dbReference type="SUPFAM" id="SSF82784">
    <property type="entry name" value="OsmC-like"/>
    <property type="match status" value="1"/>
</dbReference>
<dbReference type="EMBL" id="CP149822">
    <property type="protein sequence ID" value="WZN40327.1"/>
    <property type="molecule type" value="Genomic_DNA"/>
</dbReference>
<organism evidence="1 2">
    <name type="scientific">Chitinophaga pollutisoli</name>
    <dbReference type="NCBI Taxonomy" id="3133966"/>
    <lineage>
        <taxon>Bacteria</taxon>
        <taxon>Pseudomonadati</taxon>
        <taxon>Bacteroidota</taxon>
        <taxon>Chitinophagia</taxon>
        <taxon>Chitinophagales</taxon>
        <taxon>Chitinophagaceae</taxon>
        <taxon>Chitinophaga</taxon>
    </lineage>
</organism>
<accession>A0ABZ2YM09</accession>
<dbReference type="Gene3D" id="3.30.300.20">
    <property type="match status" value="1"/>
</dbReference>
<dbReference type="Pfam" id="PF02566">
    <property type="entry name" value="OsmC"/>
    <property type="match status" value="1"/>
</dbReference>
<dbReference type="PANTHER" id="PTHR39624:SF2">
    <property type="entry name" value="OSMC-LIKE PROTEIN"/>
    <property type="match status" value="1"/>
</dbReference>
<evidence type="ECO:0000313" key="2">
    <source>
        <dbReference type="Proteomes" id="UP001485459"/>
    </source>
</evidence>
<sequence>MQYKMEKPVRGTIGEVKYRCVMEWRNGTFIADEPVKSGGQDSGPDPFTLFLSSLASCTLATLRMYIDRKGWDIPSITVNCNMWQRISDGNLMSFIDRDVYFHPDADAEQKERLLQIAKACPISKMLESTMVIRTEINGADAYSDEMIARAEN</sequence>
<dbReference type="RefSeq" id="WP_341835250.1">
    <property type="nucleotide sequence ID" value="NZ_CP149822.1"/>
</dbReference>
<reference evidence="2" key="1">
    <citation type="submission" date="2024-03" db="EMBL/GenBank/DDBJ databases">
        <title>Chitinophaga horti sp. nov., isolated from garden soil.</title>
        <authorList>
            <person name="Lee D.S."/>
            <person name="Han D.M."/>
            <person name="Baek J.H."/>
            <person name="Choi D.G."/>
            <person name="Jeon J.H."/>
            <person name="Jeon C.O."/>
        </authorList>
    </citation>
    <scope>NUCLEOTIDE SEQUENCE [LARGE SCALE GENOMIC DNA]</scope>
    <source>
        <strain evidence="2">GPA1</strain>
    </source>
</reference>
<name>A0ABZ2YM09_9BACT</name>
<dbReference type="Proteomes" id="UP001485459">
    <property type="component" value="Chromosome"/>
</dbReference>
<dbReference type="PANTHER" id="PTHR39624">
    <property type="entry name" value="PROTEIN INVOLVED IN RIMO-MEDIATED BETA-METHYLTHIOLATION OF RIBOSOMAL PROTEIN S12 YCAO"/>
    <property type="match status" value="1"/>
</dbReference>
<dbReference type="InterPro" id="IPR003718">
    <property type="entry name" value="OsmC/Ohr_fam"/>
</dbReference>
<evidence type="ECO:0000313" key="1">
    <source>
        <dbReference type="EMBL" id="WZN40327.1"/>
    </source>
</evidence>
<keyword evidence="2" id="KW-1185">Reference proteome</keyword>
<dbReference type="InterPro" id="IPR015946">
    <property type="entry name" value="KH_dom-like_a/b"/>
</dbReference>